<name>A0A0D6EV55_9PROT</name>
<organism evidence="2 3">
    <name type="scientific">Candidatus Methylopumilus planktonicus</name>
    <dbReference type="NCBI Taxonomy" id="1581557"/>
    <lineage>
        <taxon>Bacteria</taxon>
        <taxon>Pseudomonadati</taxon>
        <taxon>Pseudomonadota</taxon>
        <taxon>Betaproteobacteria</taxon>
        <taxon>Nitrosomonadales</taxon>
        <taxon>Methylophilaceae</taxon>
        <taxon>Candidatus Methylopumilus</taxon>
    </lineage>
</organism>
<keyword evidence="3" id="KW-1185">Reference proteome</keyword>
<evidence type="ECO:0000256" key="1">
    <source>
        <dbReference type="SAM" id="Phobius"/>
    </source>
</evidence>
<protein>
    <recommendedName>
        <fullName evidence="4">DUF2818 family protein</fullName>
    </recommendedName>
</protein>
<dbReference type="OrthoDB" id="5785537at2"/>
<dbReference type="AlphaFoldDB" id="A0A0D6EV55"/>
<evidence type="ECO:0000313" key="2">
    <source>
        <dbReference type="EMBL" id="CEZ19366.1"/>
    </source>
</evidence>
<dbReference type="HOGENOM" id="CLU_159301_1_0_4"/>
<feature type="transmembrane region" description="Helical" evidence="1">
    <location>
        <begin position="69"/>
        <end position="90"/>
    </location>
</feature>
<evidence type="ECO:0008006" key="4">
    <source>
        <dbReference type="Google" id="ProtNLM"/>
    </source>
</evidence>
<reference evidence="3" key="1">
    <citation type="submission" date="2014-12" db="EMBL/GenBank/DDBJ databases">
        <authorList>
            <person name="Salcher M.M."/>
        </authorList>
    </citation>
    <scope>NUCLEOTIDE SEQUENCE [LARGE SCALE GENOMIC DNA]</scope>
    <source>
        <strain evidence="3">MMS-10A-171</strain>
    </source>
</reference>
<feature type="transmembrane region" description="Helical" evidence="1">
    <location>
        <begin position="37"/>
        <end position="57"/>
    </location>
</feature>
<evidence type="ECO:0000313" key="3">
    <source>
        <dbReference type="Proteomes" id="UP000064007"/>
    </source>
</evidence>
<keyword evidence="1" id="KW-0812">Transmembrane</keyword>
<feature type="transmembrane region" description="Helical" evidence="1">
    <location>
        <begin position="6"/>
        <end position="25"/>
    </location>
</feature>
<dbReference type="RefSeq" id="WP_046487537.1">
    <property type="nucleotide sequence ID" value="NZ_LN827929.1"/>
</dbReference>
<dbReference type="InterPro" id="IPR016768">
    <property type="entry name" value="UCP019883"/>
</dbReference>
<dbReference type="KEGG" id="mbat:BN1208_0474"/>
<dbReference type="Proteomes" id="UP000064007">
    <property type="component" value="Chromosome 1"/>
</dbReference>
<dbReference type="STRING" id="1581557.BN1208_0474"/>
<gene>
    <name evidence="2" type="ORF">BN1208_0474</name>
</gene>
<dbReference type="EMBL" id="LN827929">
    <property type="protein sequence ID" value="CEZ19366.1"/>
    <property type="molecule type" value="Genomic_DNA"/>
</dbReference>
<accession>A0A0D6EV55</accession>
<sequence>MMQSILILVAIIMANVPWMFSEFLFIKKFPSHKKPFFWALFEVVILYFVTGGILLLAEFKMIGHIQPQAWEFYAVTFFLFLVFSFPGFIFKTLWK</sequence>
<keyword evidence="1" id="KW-0472">Membrane</keyword>
<dbReference type="Pfam" id="PF10993">
    <property type="entry name" value="DUF2818"/>
    <property type="match status" value="1"/>
</dbReference>
<keyword evidence="1" id="KW-1133">Transmembrane helix</keyword>
<proteinExistence type="predicted"/>